<dbReference type="AlphaFoldDB" id="A0A4Y2JAJ6"/>
<keyword evidence="2" id="KW-1185">Reference proteome</keyword>
<organism evidence="1 2">
    <name type="scientific">Araneus ventricosus</name>
    <name type="common">Orbweaver spider</name>
    <name type="synonym">Epeira ventricosa</name>
    <dbReference type="NCBI Taxonomy" id="182803"/>
    <lineage>
        <taxon>Eukaryota</taxon>
        <taxon>Metazoa</taxon>
        <taxon>Ecdysozoa</taxon>
        <taxon>Arthropoda</taxon>
        <taxon>Chelicerata</taxon>
        <taxon>Arachnida</taxon>
        <taxon>Araneae</taxon>
        <taxon>Araneomorphae</taxon>
        <taxon>Entelegynae</taxon>
        <taxon>Araneoidea</taxon>
        <taxon>Araneidae</taxon>
        <taxon>Araneus</taxon>
    </lineage>
</organism>
<dbReference type="Proteomes" id="UP000499080">
    <property type="component" value="Unassembled WGS sequence"/>
</dbReference>
<gene>
    <name evidence="1" type="ORF">AVEN_143879_1</name>
</gene>
<accession>A0A4Y2JAJ6</accession>
<sequence length="133" mass="15529">MEERYSPITRHAYCFPQRDVCASGERHFKRMTRMVCLAIMFIQLVQQLWWLQEQGHGEAFYLATRSGVITRLTGGGREGLQGVMTSCTREGPSNWFSCRNSIRHRNMERRSVQGERRNDDPLKFSPHLYLSTS</sequence>
<protein>
    <submittedName>
        <fullName evidence="1">Uncharacterized protein</fullName>
    </submittedName>
</protein>
<proteinExistence type="predicted"/>
<name>A0A4Y2JAJ6_ARAVE</name>
<evidence type="ECO:0000313" key="2">
    <source>
        <dbReference type="Proteomes" id="UP000499080"/>
    </source>
</evidence>
<reference evidence="1 2" key="1">
    <citation type="journal article" date="2019" name="Sci. Rep.">
        <title>Orb-weaving spider Araneus ventricosus genome elucidates the spidroin gene catalogue.</title>
        <authorList>
            <person name="Kono N."/>
            <person name="Nakamura H."/>
            <person name="Ohtoshi R."/>
            <person name="Moran D.A.P."/>
            <person name="Shinohara A."/>
            <person name="Yoshida Y."/>
            <person name="Fujiwara M."/>
            <person name="Mori M."/>
            <person name="Tomita M."/>
            <person name="Arakawa K."/>
        </authorList>
    </citation>
    <scope>NUCLEOTIDE SEQUENCE [LARGE SCALE GENOMIC DNA]</scope>
</reference>
<dbReference type="EMBL" id="BGPR01003295">
    <property type="protein sequence ID" value="GBM86236.1"/>
    <property type="molecule type" value="Genomic_DNA"/>
</dbReference>
<comment type="caution">
    <text evidence="1">The sequence shown here is derived from an EMBL/GenBank/DDBJ whole genome shotgun (WGS) entry which is preliminary data.</text>
</comment>
<evidence type="ECO:0000313" key="1">
    <source>
        <dbReference type="EMBL" id="GBM86236.1"/>
    </source>
</evidence>